<evidence type="ECO:0000256" key="1">
    <source>
        <dbReference type="SAM" id="MobiDB-lite"/>
    </source>
</evidence>
<feature type="compositionally biased region" description="Polar residues" evidence="1">
    <location>
        <begin position="1177"/>
        <end position="1189"/>
    </location>
</feature>
<name>A0AAW0VRJ6_CHEQU</name>
<feature type="region of interest" description="Disordered" evidence="1">
    <location>
        <begin position="413"/>
        <end position="604"/>
    </location>
</feature>
<feature type="region of interest" description="Disordered" evidence="1">
    <location>
        <begin position="132"/>
        <end position="184"/>
    </location>
</feature>
<dbReference type="AlphaFoldDB" id="A0AAW0VRJ6"/>
<feature type="compositionally biased region" description="Polar residues" evidence="1">
    <location>
        <begin position="864"/>
        <end position="887"/>
    </location>
</feature>
<accession>A0AAW0VRJ6</accession>
<evidence type="ECO:0000313" key="3">
    <source>
        <dbReference type="Proteomes" id="UP001445076"/>
    </source>
</evidence>
<protein>
    <submittedName>
        <fullName evidence="2">Uncharacterized protein</fullName>
    </submittedName>
</protein>
<keyword evidence="3" id="KW-1185">Reference proteome</keyword>
<dbReference type="Proteomes" id="UP001445076">
    <property type="component" value="Unassembled WGS sequence"/>
</dbReference>
<feature type="region of interest" description="Disordered" evidence="1">
    <location>
        <begin position="36"/>
        <end position="66"/>
    </location>
</feature>
<feature type="compositionally biased region" description="Acidic residues" evidence="1">
    <location>
        <begin position="148"/>
        <end position="163"/>
    </location>
</feature>
<organism evidence="2 3">
    <name type="scientific">Cherax quadricarinatus</name>
    <name type="common">Australian red claw crayfish</name>
    <dbReference type="NCBI Taxonomy" id="27406"/>
    <lineage>
        <taxon>Eukaryota</taxon>
        <taxon>Metazoa</taxon>
        <taxon>Ecdysozoa</taxon>
        <taxon>Arthropoda</taxon>
        <taxon>Crustacea</taxon>
        <taxon>Multicrustacea</taxon>
        <taxon>Malacostraca</taxon>
        <taxon>Eumalacostraca</taxon>
        <taxon>Eucarida</taxon>
        <taxon>Decapoda</taxon>
        <taxon>Pleocyemata</taxon>
        <taxon>Astacidea</taxon>
        <taxon>Parastacoidea</taxon>
        <taxon>Parastacidae</taxon>
        <taxon>Cherax</taxon>
    </lineage>
</organism>
<feature type="region of interest" description="Disordered" evidence="1">
    <location>
        <begin position="1176"/>
        <end position="1205"/>
    </location>
</feature>
<dbReference type="EMBL" id="JARKIK010002054">
    <property type="protein sequence ID" value="KAK8719476.1"/>
    <property type="molecule type" value="Genomic_DNA"/>
</dbReference>
<evidence type="ECO:0000313" key="2">
    <source>
        <dbReference type="EMBL" id="KAK8719476.1"/>
    </source>
</evidence>
<proteinExistence type="predicted"/>
<feature type="region of interest" description="Disordered" evidence="1">
    <location>
        <begin position="822"/>
        <end position="916"/>
    </location>
</feature>
<feature type="compositionally biased region" description="Basic and acidic residues" evidence="1">
    <location>
        <begin position="421"/>
        <end position="595"/>
    </location>
</feature>
<reference evidence="2 3" key="1">
    <citation type="journal article" date="2024" name="BMC Genomics">
        <title>Genome assembly of redclaw crayfish (Cherax quadricarinatus) provides insights into its immune adaptation and hypoxia tolerance.</title>
        <authorList>
            <person name="Liu Z."/>
            <person name="Zheng J."/>
            <person name="Li H."/>
            <person name="Fang K."/>
            <person name="Wang S."/>
            <person name="He J."/>
            <person name="Zhou D."/>
            <person name="Weng S."/>
            <person name="Chi M."/>
            <person name="Gu Z."/>
            <person name="He J."/>
            <person name="Li F."/>
            <person name="Wang M."/>
        </authorList>
    </citation>
    <scope>NUCLEOTIDE SEQUENCE [LARGE SCALE GENOMIC DNA]</scope>
    <source>
        <strain evidence="2">ZL_2023a</strain>
    </source>
</reference>
<feature type="compositionally biased region" description="Low complexity" evidence="1">
    <location>
        <begin position="846"/>
        <end position="863"/>
    </location>
</feature>
<sequence length="1205" mass="131652">MSSMNSVGSMSNININSLTGLGKRTNYQHHSKFGRSVESVSTYSEGDSHGEGLDSDASIRTPEEVPALPSVRKLASKFDLASQERVNDLDKHGKAKNIFMIEKSAPSDQPYSRSFINNLNKRTEKPYVVKEVRSLASGEGSRPSPETDMYESDVDSTEFDDEATVTSLSLPPTPGSLSDKHSLSNSSLIDTDSCFSTDCRDSNVTTSYDQSSNKTIFGVTLRKTTTNPYGSFDKRKQTSLSSISSVEEVQRASSRVSSHNNRHSWNTSTDDLEREVTPSDCDSDASNRKFYYGSMSDLSNEESVKLKDQKQFHSSFDLSSISRSLETEHCVGPLQVNTKGIKQRETIQQKNKQAGTASVCLLSGSAFAPKGKRRMSDFLNSYVGHKSIHDLNRIDEKTEEDTNNQRYRVAYKTQSHSVSDLPKEPLKKNDALKRSVREDTSKRSVSEDTSKRSVSEDTSKRSVREDTSKRSVREDTSKRSVSEDTSKRSVSEDTSERSVSEDTSKRSVREDTSKRSVREDTSKRSVSEDTSERSVSEDTSKRSVSEDTSERSVNEDASKRSVGEDTSKSEDTCKKSESEDTYTKPETEGSFKGIDKNASGQENNNDIQVRLKEPKNKTVSEVNGITQQPFLNYLEKAESSLQTSGQDTLDSFAFVSQESVDSSKAVNSSDSQSLELSQMSNADVWDGASFIHTSDDTNTGTLIKSTDNDQFKIDLNEAYISTFYNQLVVDNSQSLTKSTVDTLPVGDSPVTLSKGGKEETVISTTNVHPVQKRRSIGDFLKGYTNISSLDEKTAFNKVTIPKNANTETNLTLIAVSDSNVNMQPQDQSVPASGANVPASRAGVPTSRASVPASRASVPSGASVQNVVMQNAKQSPISSKESTNMTNKNHNHNESTEPQHLGNEIQTPKNNHPDEKFSYTTDKCTVITLSGKEPSLSDASSSVYHANIIYVGDNMKNNHGKNTVQSSTLDKASKNTSDMDPVSMHTNISSIKDSVDVTAHHSQSEHKFVSQSVKPVVAGKNPVVNDKKLDHSQDLLQVNDVRKDDNQSSTGPYVTVIAVSDLSDSSLPSYKANVTSSSENSSDDELLLDDPVALARMIVHNSRIGNSNSKNLRGLKKIDLTKASVPANSPFSPLRSKSSSLICDSSVVDNVPQKKHVGPRDSCDEGVHSQLSDIEVASSGTSMESKSLGSLETCGEDGHDAMVQCS</sequence>
<feature type="region of interest" description="Disordered" evidence="1">
    <location>
        <begin position="957"/>
        <end position="980"/>
    </location>
</feature>
<gene>
    <name evidence="2" type="ORF">OTU49_014018</name>
</gene>
<feature type="region of interest" description="Disordered" evidence="1">
    <location>
        <begin position="251"/>
        <end position="281"/>
    </location>
</feature>
<comment type="caution">
    <text evidence="2">The sequence shown here is derived from an EMBL/GenBank/DDBJ whole genome shotgun (WGS) entry which is preliminary data.</text>
</comment>